<comment type="similarity">
    <text evidence="1">Belongs to the peptidase U62 family.</text>
</comment>
<protein>
    <submittedName>
        <fullName evidence="5">TldD/PmbA family protein</fullName>
    </submittedName>
</protein>
<dbReference type="InterPro" id="IPR035068">
    <property type="entry name" value="TldD/PmbA_N"/>
</dbReference>
<dbReference type="RefSeq" id="WP_255227993.1">
    <property type="nucleotide sequence ID" value="NZ_JAJEKE010000012.1"/>
</dbReference>
<dbReference type="Pfam" id="PF19289">
    <property type="entry name" value="PmbA_TldD_3rd"/>
    <property type="match status" value="1"/>
</dbReference>
<keyword evidence="6" id="KW-1185">Reference proteome</keyword>
<evidence type="ECO:0000259" key="2">
    <source>
        <dbReference type="Pfam" id="PF01523"/>
    </source>
</evidence>
<evidence type="ECO:0000313" key="6">
    <source>
        <dbReference type="Proteomes" id="UP001651880"/>
    </source>
</evidence>
<dbReference type="SUPFAM" id="SSF111283">
    <property type="entry name" value="Putative modulator of DNA gyrase, PmbA/TldD"/>
    <property type="match status" value="1"/>
</dbReference>
<feature type="domain" description="Metalloprotease TldD/E N-terminal" evidence="2">
    <location>
        <begin position="23"/>
        <end position="86"/>
    </location>
</feature>
<dbReference type="InterPro" id="IPR036059">
    <property type="entry name" value="TldD/PmbA_sf"/>
</dbReference>
<name>A0ABT1NGQ6_9FIRM</name>
<evidence type="ECO:0000259" key="4">
    <source>
        <dbReference type="Pfam" id="PF19290"/>
    </source>
</evidence>
<evidence type="ECO:0000256" key="1">
    <source>
        <dbReference type="ARBA" id="ARBA00005836"/>
    </source>
</evidence>
<dbReference type="Gene3D" id="3.30.2290.10">
    <property type="entry name" value="PmbA/TldD superfamily"/>
    <property type="match status" value="1"/>
</dbReference>
<comment type="caution">
    <text evidence="5">The sequence shown here is derived from an EMBL/GenBank/DDBJ whole genome shotgun (WGS) entry which is preliminary data.</text>
</comment>
<dbReference type="InterPro" id="IPR002510">
    <property type="entry name" value="Metalloprtase-TldD/E_N"/>
</dbReference>
<feature type="domain" description="Metalloprotease TldD/E C-terminal" evidence="3">
    <location>
        <begin position="226"/>
        <end position="430"/>
    </location>
</feature>
<evidence type="ECO:0000259" key="3">
    <source>
        <dbReference type="Pfam" id="PF19289"/>
    </source>
</evidence>
<dbReference type="InterPro" id="IPR045570">
    <property type="entry name" value="Metalloprtase-TldD/E_cen_dom"/>
</dbReference>
<reference evidence="5 6" key="1">
    <citation type="submission" date="2021-10" db="EMBL/GenBank/DDBJ databases">
        <title>Lutispora strain m25 sp. nov., a thermophilic, non-spore-forming bacterium isolated from a lab-scale methanogenic bioreactor digesting anaerobic sludge.</title>
        <authorList>
            <person name="El Houari A."/>
            <person name="Mcdonald J."/>
        </authorList>
    </citation>
    <scope>NUCLEOTIDE SEQUENCE [LARGE SCALE GENOMIC DNA]</scope>
    <source>
        <strain evidence="6">m25</strain>
    </source>
</reference>
<dbReference type="PANTHER" id="PTHR43421">
    <property type="entry name" value="METALLOPROTEASE PMBA"/>
    <property type="match status" value="1"/>
</dbReference>
<dbReference type="InterPro" id="IPR047657">
    <property type="entry name" value="PmbA"/>
</dbReference>
<dbReference type="Pfam" id="PF01523">
    <property type="entry name" value="PmbA_TldD_1st"/>
    <property type="match status" value="1"/>
</dbReference>
<proteinExistence type="inferred from homology"/>
<dbReference type="PANTHER" id="PTHR43421:SF1">
    <property type="entry name" value="METALLOPROTEASE PMBA"/>
    <property type="match status" value="1"/>
</dbReference>
<evidence type="ECO:0000313" key="5">
    <source>
        <dbReference type="EMBL" id="MCQ1530468.1"/>
    </source>
</evidence>
<dbReference type="InterPro" id="IPR045569">
    <property type="entry name" value="Metalloprtase-TldD/E_C"/>
</dbReference>
<gene>
    <name evidence="5" type="ORF">LJD61_13030</name>
</gene>
<dbReference type="EMBL" id="JAJEKE010000012">
    <property type="protein sequence ID" value="MCQ1530468.1"/>
    <property type="molecule type" value="Genomic_DNA"/>
</dbReference>
<feature type="domain" description="Metalloprotease TldD/E central" evidence="4">
    <location>
        <begin position="114"/>
        <end position="219"/>
    </location>
</feature>
<sequence>MDISKLQERLFDKGKQIGFGDMEIYYSSGRSTAVKVWNKEIRGYEIREQSGVSFRGLYNNKMGYSYTEKLDDKSADFLLDEAIKNAKSLEINGVEELFGGADHYEKLDNYSEALAELSTEAMIRWAFEMENAALESDSRIKRVIECVVSNTCGETAIINTRGLNCRSKYADAAGGIYVMAGDGKQTATGFESDFTLQDVSKLNFKEIGEKAAREAVSKLGASSIESGNYPVIFRYDTATQLLGAFVSSLSGEAVEKGFSKLEGRLGEQIAGINVTIIEDPLMKNVPGSAAFDGEGYPTRRFELVKEGRLMTFMHNSKTARKAGTLSTGNARKGGYRGTVNVGPHNIYLKPGSLPLEAMIEKTQKGILIVELQGANAGINFVSGNFSLYAIGHLIDDGKLVHPVDQITVSGNIFEILSDIEEIGGDLRIRGAEQ</sequence>
<dbReference type="Proteomes" id="UP001651880">
    <property type="component" value="Unassembled WGS sequence"/>
</dbReference>
<dbReference type="Pfam" id="PF19290">
    <property type="entry name" value="PmbA_TldD_2nd"/>
    <property type="match status" value="1"/>
</dbReference>
<accession>A0ABT1NGQ6</accession>
<organism evidence="5 6">
    <name type="scientific">Lutispora saccharofermentans</name>
    <dbReference type="NCBI Taxonomy" id="3024236"/>
    <lineage>
        <taxon>Bacteria</taxon>
        <taxon>Bacillati</taxon>
        <taxon>Bacillota</taxon>
        <taxon>Clostridia</taxon>
        <taxon>Lutisporales</taxon>
        <taxon>Lutisporaceae</taxon>
        <taxon>Lutispora</taxon>
    </lineage>
</organism>